<dbReference type="PROSITE" id="PS51371">
    <property type="entry name" value="CBS"/>
    <property type="match status" value="2"/>
</dbReference>
<dbReference type="SUPFAM" id="SSF54631">
    <property type="entry name" value="CBS-domain pair"/>
    <property type="match status" value="1"/>
</dbReference>
<dbReference type="Gene3D" id="3.10.580.10">
    <property type="entry name" value="CBS-domain"/>
    <property type="match status" value="1"/>
</dbReference>
<dbReference type="InterPro" id="IPR051257">
    <property type="entry name" value="Diverse_CBS-Domain"/>
</dbReference>
<keyword evidence="5" id="KW-1185">Reference proteome</keyword>
<evidence type="ECO:0000256" key="1">
    <source>
        <dbReference type="ARBA" id="ARBA00023122"/>
    </source>
</evidence>
<proteinExistence type="predicted"/>
<dbReference type="InterPro" id="IPR046342">
    <property type="entry name" value="CBS_dom_sf"/>
</dbReference>
<keyword evidence="1 2" id="KW-0129">CBS domain</keyword>
<dbReference type="STRING" id="1160895.CM19_01815"/>
<dbReference type="InterPro" id="IPR000644">
    <property type="entry name" value="CBS_dom"/>
</dbReference>
<evidence type="ECO:0000259" key="3">
    <source>
        <dbReference type="PROSITE" id="PS51371"/>
    </source>
</evidence>
<keyword evidence="4" id="KW-0418">Kinase</keyword>
<dbReference type="OrthoDB" id="43333at2157"/>
<dbReference type="GO" id="GO:0016301">
    <property type="term" value="F:kinase activity"/>
    <property type="evidence" value="ECO:0007669"/>
    <property type="project" value="UniProtKB-KW"/>
</dbReference>
<dbReference type="Proteomes" id="UP000024332">
    <property type="component" value="Unassembled WGS sequence"/>
</dbReference>
<protein>
    <submittedName>
        <fullName evidence="4">Histidine kinase</fullName>
    </submittedName>
</protein>
<dbReference type="AlphaFoldDB" id="A0A031LS79"/>
<dbReference type="PANTHER" id="PTHR43080:SF2">
    <property type="entry name" value="CBS DOMAIN-CONTAINING PROTEIN"/>
    <property type="match status" value="1"/>
</dbReference>
<evidence type="ECO:0000313" key="4">
    <source>
        <dbReference type="EMBL" id="EZQ11242.1"/>
    </source>
</evidence>
<evidence type="ECO:0000313" key="5">
    <source>
        <dbReference type="Proteomes" id="UP000024332"/>
    </source>
</evidence>
<evidence type="ECO:0000256" key="2">
    <source>
        <dbReference type="PROSITE-ProRule" id="PRU00703"/>
    </source>
</evidence>
<dbReference type="EMBL" id="JFZT01000016">
    <property type="protein sequence ID" value="EZQ11242.1"/>
    <property type="molecule type" value="Genomic_DNA"/>
</dbReference>
<name>A0A031LS79_9CREN</name>
<organism evidence="4 5">
    <name type="scientific">Candidatus Acidianus copahuensis</name>
    <dbReference type="NCBI Taxonomy" id="1160895"/>
    <lineage>
        <taxon>Archaea</taxon>
        <taxon>Thermoproteota</taxon>
        <taxon>Thermoprotei</taxon>
        <taxon>Sulfolobales</taxon>
        <taxon>Sulfolobaceae</taxon>
        <taxon>Acidianus</taxon>
    </lineage>
</organism>
<accession>A0A031LS79</accession>
<dbReference type="SMART" id="SM00116">
    <property type="entry name" value="CBS"/>
    <property type="match status" value="2"/>
</dbReference>
<dbReference type="Pfam" id="PF00571">
    <property type="entry name" value="CBS"/>
    <property type="match status" value="2"/>
</dbReference>
<keyword evidence="4" id="KW-0808">Transferase</keyword>
<gene>
    <name evidence="4" type="ORF">CM19_01815</name>
</gene>
<comment type="caution">
    <text evidence="4">The sequence shown here is derived from an EMBL/GenBank/DDBJ whole genome shotgun (WGS) entry which is preliminary data.</text>
</comment>
<feature type="domain" description="CBS" evidence="3">
    <location>
        <begin position="9"/>
        <end position="64"/>
    </location>
</feature>
<reference evidence="4 5" key="1">
    <citation type="submission" date="2014-03" db="EMBL/GenBank/DDBJ databases">
        <title>Draft genome sequence of the novel thermoacidophilic archaea Acidianus copahuensis ALE1 strain, isolated from Copahue volcanic area in Neuquen Argentina.</title>
        <authorList>
            <person name="Urbieta M.S."/>
            <person name="Rascovan N."/>
            <person name="Castro C."/>
            <person name="Revale S."/>
            <person name="Giaveno M.A."/>
            <person name="Vazquez M.P."/>
            <person name="Donati E.R."/>
        </authorList>
    </citation>
    <scope>NUCLEOTIDE SEQUENCE [LARGE SCALE GENOMIC DNA]</scope>
    <source>
        <strain evidence="4 5">ALE1</strain>
    </source>
</reference>
<dbReference type="PANTHER" id="PTHR43080">
    <property type="entry name" value="CBS DOMAIN-CONTAINING PROTEIN CBSX3, MITOCHONDRIAL"/>
    <property type="match status" value="1"/>
</dbReference>
<feature type="domain" description="CBS" evidence="3">
    <location>
        <begin position="71"/>
        <end position="129"/>
    </location>
</feature>
<dbReference type="RefSeq" id="WP_048098695.1">
    <property type="nucleotide sequence ID" value="NZ_JFZT01000016.1"/>
</dbReference>
<sequence>MVSKVRFLITKNPLTIDKGATIKQAVDIMSSNNVGSLAIMEDGKLKGIVTERDVIKAISKGISTSETVEKIGTLGNLITVNEDDSVFIAAEKMGKYNIRHLIVLGNDGNFIGIISIRDIIREKQVLNALSQTTEEEWTGSD</sequence>